<accession>A0ABP7FEE1</accession>
<dbReference type="RefSeq" id="WP_344753857.1">
    <property type="nucleotide sequence ID" value="NZ_BAABAE010000002.1"/>
</dbReference>
<feature type="transmembrane region" description="Helical" evidence="10">
    <location>
        <begin position="38"/>
        <end position="56"/>
    </location>
</feature>
<dbReference type="EMBL" id="BAABAE010000002">
    <property type="protein sequence ID" value="GAA3733832.1"/>
    <property type="molecule type" value="Genomic_DNA"/>
</dbReference>
<comment type="subcellular location">
    <subcellularLocation>
        <location evidence="1">Cell membrane</location>
        <topology evidence="1">Multi-pass membrane protein</topology>
    </subcellularLocation>
</comment>
<reference evidence="12" key="1">
    <citation type="journal article" date="2019" name="Int. J. Syst. Evol. Microbiol.">
        <title>The Global Catalogue of Microorganisms (GCM) 10K type strain sequencing project: providing services to taxonomists for standard genome sequencing and annotation.</title>
        <authorList>
            <consortium name="The Broad Institute Genomics Platform"/>
            <consortium name="The Broad Institute Genome Sequencing Center for Infectious Disease"/>
            <person name="Wu L."/>
            <person name="Ma J."/>
        </authorList>
    </citation>
    <scope>NUCLEOTIDE SEQUENCE [LARGE SCALE GENOMIC DNA]</scope>
    <source>
        <strain evidence="12">JCM 16949</strain>
    </source>
</reference>
<dbReference type="InterPro" id="IPR001851">
    <property type="entry name" value="ABC_transp_permease"/>
</dbReference>
<evidence type="ECO:0000256" key="7">
    <source>
        <dbReference type="ARBA" id="ARBA00022989"/>
    </source>
</evidence>
<evidence type="ECO:0000313" key="12">
    <source>
        <dbReference type="Proteomes" id="UP001501004"/>
    </source>
</evidence>
<feature type="transmembrane region" description="Helical" evidence="10">
    <location>
        <begin position="94"/>
        <end position="116"/>
    </location>
</feature>
<feature type="transmembrane region" description="Helical" evidence="10">
    <location>
        <begin position="269"/>
        <end position="287"/>
    </location>
</feature>
<keyword evidence="5 10" id="KW-0812">Transmembrane</keyword>
<name>A0ABP7FEE1_9MICO</name>
<feature type="transmembrane region" description="Helical" evidence="10">
    <location>
        <begin position="244"/>
        <end position="263"/>
    </location>
</feature>
<dbReference type="InterPro" id="IPR052157">
    <property type="entry name" value="BCAA_transport_permease"/>
</dbReference>
<dbReference type="CDD" id="cd06582">
    <property type="entry name" value="TM_PBP1_LivH_like"/>
    <property type="match status" value="1"/>
</dbReference>
<evidence type="ECO:0000256" key="4">
    <source>
        <dbReference type="ARBA" id="ARBA00022519"/>
    </source>
</evidence>
<feature type="transmembrane region" description="Helical" evidence="10">
    <location>
        <begin position="12"/>
        <end position="31"/>
    </location>
</feature>
<feature type="transmembrane region" description="Helical" evidence="10">
    <location>
        <begin position="215"/>
        <end position="237"/>
    </location>
</feature>
<evidence type="ECO:0000256" key="3">
    <source>
        <dbReference type="ARBA" id="ARBA00022475"/>
    </source>
</evidence>
<protein>
    <submittedName>
        <fullName evidence="11">Branched-chain amino acid ABC transporter permease</fullName>
    </submittedName>
</protein>
<evidence type="ECO:0000256" key="6">
    <source>
        <dbReference type="ARBA" id="ARBA00022970"/>
    </source>
</evidence>
<evidence type="ECO:0000256" key="9">
    <source>
        <dbReference type="ARBA" id="ARBA00037998"/>
    </source>
</evidence>
<keyword evidence="7 10" id="KW-1133">Transmembrane helix</keyword>
<evidence type="ECO:0000256" key="8">
    <source>
        <dbReference type="ARBA" id="ARBA00023136"/>
    </source>
</evidence>
<keyword evidence="8 10" id="KW-0472">Membrane</keyword>
<comment type="similarity">
    <text evidence="9">Belongs to the binding-protein-dependent transport system permease family. LivHM subfamily.</text>
</comment>
<proteinExistence type="inferred from homology"/>
<evidence type="ECO:0000256" key="10">
    <source>
        <dbReference type="SAM" id="Phobius"/>
    </source>
</evidence>
<keyword evidence="6" id="KW-0029">Amino-acid transport</keyword>
<evidence type="ECO:0000256" key="1">
    <source>
        <dbReference type="ARBA" id="ARBA00004651"/>
    </source>
</evidence>
<keyword evidence="12" id="KW-1185">Reference proteome</keyword>
<dbReference type="PANTHER" id="PTHR11795">
    <property type="entry name" value="BRANCHED-CHAIN AMINO ACID TRANSPORT SYSTEM PERMEASE PROTEIN LIVH"/>
    <property type="match status" value="1"/>
</dbReference>
<comment type="caution">
    <text evidence="11">The sequence shown here is derived from an EMBL/GenBank/DDBJ whole genome shotgun (WGS) entry which is preliminary data.</text>
</comment>
<evidence type="ECO:0000313" key="11">
    <source>
        <dbReference type="EMBL" id="GAA3733832.1"/>
    </source>
</evidence>
<dbReference type="PANTHER" id="PTHR11795:SF371">
    <property type="entry name" value="HIGH-AFFINITY BRANCHED-CHAIN AMINO ACID TRANSPORT SYSTEM PERMEASE PROTEIN LIVH"/>
    <property type="match status" value="1"/>
</dbReference>
<evidence type="ECO:0000256" key="5">
    <source>
        <dbReference type="ARBA" id="ARBA00022692"/>
    </source>
</evidence>
<evidence type="ECO:0000256" key="2">
    <source>
        <dbReference type="ARBA" id="ARBA00022448"/>
    </source>
</evidence>
<feature type="transmembrane region" description="Helical" evidence="10">
    <location>
        <begin position="62"/>
        <end position="82"/>
    </location>
</feature>
<sequence length="300" mass="30546">MSLLIQQLLNGLSTGAIYALIGLGFVLIFGVARVFNGAQGPIVIVGFYLASVVAGLSGGNFWLALLAATAIGAVFGLLLERLAIAPLASKGGGLLVPFLTTLGFGMVLEGIVRTIFSSSPQPFFVEFASESFKIGDVRLGQAQLFVTVFTILLLVALDRMIYSTSWGLSARAVAENASIAGGVGISPVALRIGIVALASALAGTTGALYGLQYAAATPTLGVVLTIKGLLVAVIAGLTSFRGAVLIGLLLGVTEAMVIAFAPAMPADGFAFVILVALLLFKPAGIFGRKLSGTAVGADDR</sequence>
<feature type="transmembrane region" description="Helical" evidence="10">
    <location>
        <begin position="142"/>
        <end position="162"/>
    </location>
</feature>
<keyword evidence="3" id="KW-1003">Cell membrane</keyword>
<gene>
    <name evidence="11" type="ORF">GCM10022239_07520</name>
</gene>
<keyword evidence="2" id="KW-0813">Transport</keyword>
<feature type="transmembrane region" description="Helical" evidence="10">
    <location>
        <begin position="188"/>
        <end position="209"/>
    </location>
</feature>
<keyword evidence="4" id="KW-0997">Cell inner membrane</keyword>
<dbReference type="Pfam" id="PF02653">
    <property type="entry name" value="BPD_transp_2"/>
    <property type="match status" value="1"/>
</dbReference>
<organism evidence="11 12">
    <name type="scientific">Leifsonella bigeumensis</name>
    <dbReference type="NCBI Taxonomy" id="433643"/>
    <lineage>
        <taxon>Bacteria</taxon>
        <taxon>Bacillati</taxon>
        <taxon>Actinomycetota</taxon>
        <taxon>Actinomycetes</taxon>
        <taxon>Micrococcales</taxon>
        <taxon>Microbacteriaceae</taxon>
        <taxon>Leifsonella</taxon>
    </lineage>
</organism>
<dbReference type="Proteomes" id="UP001501004">
    <property type="component" value="Unassembled WGS sequence"/>
</dbReference>